<dbReference type="CDD" id="cd01822">
    <property type="entry name" value="Lysophospholipase_L1_like"/>
    <property type="match status" value="1"/>
</dbReference>
<dbReference type="InterPro" id="IPR013830">
    <property type="entry name" value="SGNH_hydro"/>
</dbReference>
<feature type="domain" description="SGNH hydrolase-type esterase" evidence="1">
    <location>
        <begin position="26"/>
        <end position="186"/>
    </location>
</feature>
<accession>A0A974NI62</accession>
<reference evidence="2 3" key="1">
    <citation type="submission" date="2021-01" db="EMBL/GenBank/DDBJ databases">
        <title>Entomomonas sp. F2A isolated from a house cricket (Acheta domesticus).</title>
        <authorList>
            <person name="Spergser J."/>
            <person name="Busse H.-J."/>
        </authorList>
    </citation>
    <scope>NUCLEOTIDE SEQUENCE [LARGE SCALE GENOMIC DNA]</scope>
    <source>
        <strain evidence="2 3">F2A</strain>
    </source>
</reference>
<dbReference type="PANTHER" id="PTHR30383:SF24">
    <property type="entry name" value="THIOESTERASE 1_PROTEASE 1_LYSOPHOSPHOLIPASE L1"/>
    <property type="match status" value="1"/>
</dbReference>
<dbReference type="InterPro" id="IPR051532">
    <property type="entry name" value="Ester_Hydrolysis_Enzymes"/>
</dbReference>
<evidence type="ECO:0000259" key="1">
    <source>
        <dbReference type="Pfam" id="PF13472"/>
    </source>
</evidence>
<evidence type="ECO:0000313" key="3">
    <source>
        <dbReference type="Proteomes" id="UP000595278"/>
    </source>
</evidence>
<evidence type="ECO:0000313" key="2">
    <source>
        <dbReference type="EMBL" id="QQP87008.1"/>
    </source>
</evidence>
<protein>
    <submittedName>
        <fullName evidence="2">Arylesterase</fullName>
    </submittedName>
</protein>
<dbReference type="Gene3D" id="3.40.50.1110">
    <property type="entry name" value="SGNH hydrolase"/>
    <property type="match status" value="1"/>
</dbReference>
<dbReference type="Pfam" id="PF13472">
    <property type="entry name" value="Lipase_GDSL_2"/>
    <property type="match status" value="1"/>
</dbReference>
<dbReference type="AlphaFoldDB" id="A0A974NI62"/>
<gene>
    <name evidence="2" type="ORF">JHT90_07120</name>
</gene>
<keyword evidence="3" id="KW-1185">Reference proteome</keyword>
<dbReference type="PANTHER" id="PTHR30383">
    <property type="entry name" value="THIOESTERASE 1/PROTEASE 1/LYSOPHOSPHOLIPASE L1"/>
    <property type="match status" value="1"/>
</dbReference>
<dbReference type="Proteomes" id="UP000595278">
    <property type="component" value="Chromosome"/>
</dbReference>
<dbReference type="SUPFAM" id="SSF52266">
    <property type="entry name" value="SGNH hydrolase"/>
    <property type="match status" value="1"/>
</dbReference>
<dbReference type="KEGG" id="eaz:JHT90_07120"/>
<sequence>MLKRVLIVIIALLTIPIASGKTLLIVGDSISAGFGIEVGQGWVSLLEQRLKDKQYNYQLINASISGDTTTNGVARLPNLLEKYKPDVVVIELGGNDGLRGTPPKLIEQNLTQMVSLAKQQATVLLVGIELPPNYGQQYLDRFVAVYQAVAEQQQVALLPSIVVNTGANPDLMQADGVHPNTKGQAIIMEDVWQKLQPLLK</sequence>
<proteinExistence type="predicted"/>
<name>A0A974NI62_9GAMM</name>
<dbReference type="EMBL" id="CP067393">
    <property type="protein sequence ID" value="QQP87008.1"/>
    <property type="molecule type" value="Genomic_DNA"/>
</dbReference>
<dbReference type="RefSeq" id="WP_201095550.1">
    <property type="nucleotide sequence ID" value="NZ_CP067393.1"/>
</dbReference>
<dbReference type="InterPro" id="IPR036514">
    <property type="entry name" value="SGNH_hydro_sf"/>
</dbReference>
<dbReference type="GO" id="GO:0004622">
    <property type="term" value="F:phosphatidylcholine lysophospholipase activity"/>
    <property type="evidence" value="ECO:0007669"/>
    <property type="project" value="TreeGrafter"/>
</dbReference>
<organism evidence="2 3">
    <name type="scientific">Entomomonas asaccharolytica</name>
    <dbReference type="NCBI Taxonomy" id="2785331"/>
    <lineage>
        <taxon>Bacteria</taxon>
        <taxon>Pseudomonadati</taxon>
        <taxon>Pseudomonadota</taxon>
        <taxon>Gammaproteobacteria</taxon>
        <taxon>Pseudomonadales</taxon>
        <taxon>Pseudomonadaceae</taxon>
        <taxon>Entomomonas</taxon>
    </lineage>
</organism>